<proteinExistence type="predicted"/>
<evidence type="ECO:0000313" key="2">
    <source>
        <dbReference type="Proteomes" id="UP000316612"/>
    </source>
</evidence>
<dbReference type="PRINTS" id="PR00119">
    <property type="entry name" value="CATATPASE"/>
</dbReference>
<dbReference type="GO" id="GO:0005829">
    <property type="term" value="C:cytosol"/>
    <property type="evidence" value="ECO:0007669"/>
    <property type="project" value="TreeGrafter"/>
</dbReference>
<gene>
    <name evidence="1" type="ORF">AUR04nite_29230</name>
</gene>
<dbReference type="NCBIfam" id="TIGR00099">
    <property type="entry name" value="Cof-subfamily"/>
    <property type="match status" value="1"/>
</dbReference>
<dbReference type="InterPro" id="IPR006379">
    <property type="entry name" value="HAD-SF_hydro_IIB"/>
</dbReference>
<dbReference type="RefSeq" id="WP_141366460.1">
    <property type="nucleotide sequence ID" value="NZ_BAAAJL010000005.1"/>
</dbReference>
<dbReference type="NCBIfam" id="TIGR01484">
    <property type="entry name" value="HAD-SF-IIB"/>
    <property type="match status" value="1"/>
</dbReference>
<dbReference type="EMBL" id="BJNY01000019">
    <property type="protein sequence ID" value="GED07391.1"/>
    <property type="molecule type" value="Genomic_DNA"/>
</dbReference>
<dbReference type="OrthoDB" id="3180855at2"/>
<dbReference type="InterPro" id="IPR036412">
    <property type="entry name" value="HAD-like_sf"/>
</dbReference>
<dbReference type="Gene3D" id="3.40.50.1000">
    <property type="entry name" value="HAD superfamily/HAD-like"/>
    <property type="match status" value="1"/>
</dbReference>
<dbReference type="Pfam" id="PF08282">
    <property type="entry name" value="Hydrolase_3"/>
    <property type="match status" value="1"/>
</dbReference>
<dbReference type="SFLD" id="SFLDS00003">
    <property type="entry name" value="Haloacid_Dehalogenase"/>
    <property type="match status" value="1"/>
</dbReference>
<dbReference type="SFLD" id="SFLDG01140">
    <property type="entry name" value="C2.B:_Phosphomannomutase_and_P"/>
    <property type="match status" value="1"/>
</dbReference>
<dbReference type="GO" id="GO:0000287">
    <property type="term" value="F:magnesium ion binding"/>
    <property type="evidence" value="ECO:0007669"/>
    <property type="project" value="TreeGrafter"/>
</dbReference>
<dbReference type="Proteomes" id="UP000316612">
    <property type="component" value="Unassembled WGS sequence"/>
</dbReference>
<organism evidence="1 2">
    <name type="scientific">Glutamicibacter uratoxydans</name>
    <name type="common">Arthrobacter uratoxydans</name>
    <dbReference type="NCBI Taxonomy" id="43667"/>
    <lineage>
        <taxon>Bacteria</taxon>
        <taxon>Bacillati</taxon>
        <taxon>Actinomycetota</taxon>
        <taxon>Actinomycetes</taxon>
        <taxon>Micrococcales</taxon>
        <taxon>Micrococcaceae</taxon>
        <taxon>Glutamicibacter</taxon>
    </lineage>
</organism>
<dbReference type="InterPro" id="IPR000150">
    <property type="entry name" value="Cof"/>
</dbReference>
<keyword evidence="2" id="KW-1185">Reference proteome</keyword>
<dbReference type="PANTHER" id="PTHR10000">
    <property type="entry name" value="PHOSPHOSERINE PHOSPHATASE"/>
    <property type="match status" value="1"/>
</dbReference>
<comment type="caution">
    <text evidence="1">The sequence shown here is derived from an EMBL/GenBank/DDBJ whole genome shotgun (WGS) entry which is preliminary data.</text>
</comment>
<dbReference type="PANTHER" id="PTHR10000:SF8">
    <property type="entry name" value="HAD SUPERFAMILY HYDROLASE-LIKE, TYPE 3"/>
    <property type="match status" value="1"/>
</dbReference>
<dbReference type="InterPro" id="IPR023214">
    <property type="entry name" value="HAD_sf"/>
</dbReference>
<accession>A0A4Y4DYE3</accession>
<dbReference type="Gene3D" id="3.30.1240.10">
    <property type="match status" value="1"/>
</dbReference>
<evidence type="ECO:0000313" key="1">
    <source>
        <dbReference type="EMBL" id="GED07391.1"/>
    </source>
</evidence>
<dbReference type="AlphaFoldDB" id="A0A4Y4DYE3"/>
<dbReference type="PROSITE" id="PS01229">
    <property type="entry name" value="COF_2"/>
    <property type="match status" value="1"/>
</dbReference>
<protein>
    <submittedName>
        <fullName evidence="1">Haloacid dehalogenase</fullName>
    </submittedName>
</protein>
<sequence>MTVLTKTGNDDRLTKRKLMICLDVDGTIVDHQGVMSPRVREAAREIVWRGHEVVISTGRSLGAALPIVRELGIEHGYVVASNGGVLAKVQGDDVQVIHREVFDPSLALAALWRSLPTAKYALENERGEFLSSDVFTDASFGAESQVVDFEELVNSKAVRVVVFSTDATAEDFGRAVQGLGLSGVTYSVGWTAWLDIAAEGTTKASGLERLRTVLKFDAADTLAVGDGRNDIEMLQWAAMGVAMGQAPEEVKEVADAVTEGVDDDGLAIVLEELLNH</sequence>
<dbReference type="SUPFAM" id="SSF56784">
    <property type="entry name" value="HAD-like"/>
    <property type="match status" value="1"/>
</dbReference>
<reference evidence="1 2" key="1">
    <citation type="submission" date="2019-06" db="EMBL/GenBank/DDBJ databases">
        <title>Whole genome shotgun sequence of Glutamicibacter uratoxydans NBRC 15515.</title>
        <authorList>
            <person name="Hosoyama A."/>
            <person name="Uohara A."/>
            <person name="Ohji S."/>
            <person name="Ichikawa N."/>
        </authorList>
    </citation>
    <scope>NUCLEOTIDE SEQUENCE [LARGE SCALE GENOMIC DNA]</scope>
    <source>
        <strain evidence="1 2">NBRC 15515</strain>
    </source>
</reference>
<name>A0A4Y4DYE3_GLUUR</name>
<dbReference type="GO" id="GO:0016791">
    <property type="term" value="F:phosphatase activity"/>
    <property type="evidence" value="ECO:0007669"/>
    <property type="project" value="TreeGrafter"/>
</dbReference>